<dbReference type="AlphaFoldDB" id="A0A9P0DB09"/>
<accession>A0A9P0DB09</accession>
<gene>
    <name evidence="2" type="ORF">PSYICH_LOCUS13024</name>
</gene>
<proteinExistence type="predicted"/>
<dbReference type="EMBL" id="OV651819">
    <property type="protein sequence ID" value="CAH1113112.1"/>
    <property type="molecule type" value="Genomic_DNA"/>
</dbReference>
<keyword evidence="3" id="KW-1185">Reference proteome</keyword>
<sequence>MERKLKSMTESESTSEVEGIKSLSEERMPAIEENIDNRVMEALGKNPTSSKKEGDEVHEEMAVRWKNYLVEGIHKEVREQLVQKYPKNCTNLKPSTLNPEIEDFVLSQIQS</sequence>
<protein>
    <submittedName>
        <fullName evidence="2">Uncharacterized protein</fullName>
    </submittedName>
</protein>
<evidence type="ECO:0000313" key="3">
    <source>
        <dbReference type="Proteomes" id="UP001153636"/>
    </source>
</evidence>
<dbReference type="OrthoDB" id="6763476at2759"/>
<evidence type="ECO:0000313" key="2">
    <source>
        <dbReference type="EMBL" id="CAH1113112.1"/>
    </source>
</evidence>
<feature type="region of interest" description="Disordered" evidence="1">
    <location>
        <begin position="1"/>
        <end position="27"/>
    </location>
</feature>
<dbReference type="Proteomes" id="UP001153636">
    <property type="component" value="Chromosome 7"/>
</dbReference>
<organism evidence="2 3">
    <name type="scientific">Psylliodes chrysocephalus</name>
    <dbReference type="NCBI Taxonomy" id="3402493"/>
    <lineage>
        <taxon>Eukaryota</taxon>
        <taxon>Metazoa</taxon>
        <taxon>Ecdysozoa</taxon>
        <taxon>Arthropoda</taxon>
        <taxon>Hexapoda</taxon>
        <taxon>Insecta</taxon>
        <taxon>Pterygota</taxon>
        <taxon>Neoptera</taxon>
        <taxon>Endopterygota</taxon>
        <taxon>Coleoptera</taxon>
        <taxon>Polyphaga</taxon>
        <taxon>Cucujiformia</taxon>
        <taxon>Chrysomeloidea</taxon>
        <taxon>Chrysomelidae</taxon>
        <taxon>Galerucinae</taxon>
        <taxon>Alticini</taxon>
        <taxon>Psylliodes</taxon>
    </lineage>
</organism>
<evidence type="ECO:0000256" key="1">
    <source>
        <dbReference type="SAM" id="MobiDB-lite"/>
    </source>
</evidence>
<reference evidence="2" key="1">
    <citation type="submission" date="2022-01" db="EMBL/GenBank/DDBJ databases">
        <authorList>
            <person name="King R."/>
        </authorList>
    </citation>
    <scope>NUCLEOTIDE SEQUENCE</scope>
</reference>
<name>A0A9P0DB09_9CUCU</name>